<feature type="domain" description="PAC" evidence="23">
    <location>
        <begin position="420"/>
        <end position="472"/>
    </location>
</feature>
<dbReference type="InterPro" id="IPR011006">
    <property type="entry name" value="CheY-like_superfamily"/>
</dbReference>
<feature type="domain" description="HPt" evidence="25">
    <location>
        <begin position="1334"/>
        <end position="1433"/>
    </location>
</feature>
<dbReference type="PROSITE" id="PS50109">
    <property type="entry name" value="HIS_KIN"/>
    <property type="match status" value="1"/>
</dbReference>
<dbReference type="OrthoDB" id="9810730at2"/>
<evidence type="ECO:0000259" key="22">
    <source>
        <dbReference type="PROSITE" id="PS50112"/>
    </source>
</evidence>
<dbReference type="InterPro" id="IPR001610">
    <property type="entry name" value="PAC"/>
</dbReference>
<dbReference type="Gene3D" id="3.30.450.350">
    <property type="entry name" value="CHASE domain"/>
    <property type="match status" value="1"/>
</dbReference>
<dbReference type="GO" id="GO:0005886">
    <property type="term" value="C:plasma membrane"/>
    <property type="evidence" value="ECO:0007669"/>
    <property type="project" value="UniProtKB-SubCell"/>
</dbReference>
<evidence type="ECO:0000256" key="15">
    <source>
        <dbReference type="ARBA" id="ARBA00068150"/>
    </source>
</evidence>
<evidence type="ECO:0000256" key="19">
    <source>
        <dbReference type="SAM" id="Phobius"/>
    </source>
</evidence>
<keyword evidence="13 19" id="KW-0472">Membrane</keyword>
<dbReference type="PROSITE" id="PS50839">
    <property type="entry name" value="CHASE"/>
    <property type="match status" value="1"/>
</dbReference>
<feature type="coiled-coil region" evidence="18">
    <location>
        <begin position="463"/>
        <end position="494"/>
    </location>
</feature>
<dbReference type="InterPro" id="IPR003594">
    <property type="entry name" value="HATPase_dom"/>
</dbReference>
<evidence type="ECO:0000259" key="24">
    <source>
        <dbReference type="PROSITE" id="PS50839"/>
    </source>
</evidence>
<keyword evidence="8" id="KW-0547">Nucleotide-binding</keyword>
<dbReference type="CDD" id="cd16922">
    <property type="entry name" value="HATPase_EvgS-ArcB-TorS-like"/>
    <property type="match status" value="1"/>
</dbReference>
<dbReference type="InterPro" id="IPR003661">
    <property type="entry name" value="HisK_dim/P_dom"/>
</dbReference>
<feature type="domain" description="PAC" evidence="23">
    <location>
        <begin position="724"/>
        <end position="776"/>
    </location>
</feature>
<dbReference type="GO" id="GO:0005524">
    <property type="term" value="F:ATP binding"/>
    <property type="evidence" value="ECO:0007669"/>
    <property type="project" value="UniProtKB-KW"/>
</dbReference>
<evidence type="ECO:0000259" key="20">
    <source>
        <dbReference type="PROSITE" id="PS50109"/>
    </source>
</evidence>
<dbReference type="InterPro" id="IPR036097">
    <property type="entry name" value="HisK_dim/P_sf"/>
</dbReference>
<dbReference type="PROSITE" id="PS50113">
    <property type="entry name" value="PAC"/>
    <property type="match status" value="3"/>
</dbReference>
<feature type="modified residue" description="Phosphohistidine" evidence="16">
    <location>
        <position position="1373"/>
    </location>
</feature>
<dbReference type="SUPFAM" id="SSF55874">
    <property type="entry name" value="ATPase domain of HSP90 chaperone/DNA topoisomerase II/histidine kinase"/>
    <property type="match status" value="1"/>
</dbReference>
<evidence type="ECO:0000256" key="14">
    <source>
        <dbReference type="ARBA" id="ARBA00064003"/>
    </source>
</evidence>
<evidence type="ECO:0000256" key="11">
    <source>
        <dbReference type="ARBA" id="ARBA00022989"/>
    </source>
</evidence>
<evidence type="ECO:0000256" key="7">
    <source>
        <dbReference type="ARBA" id="ARBA00022692"/>
    </source>
</evidence>
<evidence type="ECO:0000256" key="9">
    <source>
        <dbReference type="ARBA" id="ARBA00022777"/>
    </source>
</evidence>
<dbReference type="InterPro" id="IPR013767">
    <property type="entry name" value="PAS_fold"/>
</dbReference>
<name>A0A2U2D6R3_9PSED</name>
<dbReference type="PROSITE" id="PS50894">
    <property type="entry name" value="HPT"/>
    <property type="match status" value="1"/>
</dbReference>
<dbReference type="InterPro" id="IPR036890">
    <property type="entry name" value="HATPase_C_sf"/>
</dbReference>
<dbReference type="GO" id="GO:0000155">
    <property type="term" value="F:phosphorelay sensor kinase activity"/>
    <property type="evidence" value="ECO:0007669"/>
    <property type="project" value="InterPro"/>
</dbReference>
<evidence type="ECO:0000256" key="18">
    <source>
        <dbReference type="SAM" id="Coils"/>
    </source>
</evidence>
<dbReference type="RefSeq" id="WP_109521190.1">
    <property type="nucleotide sequence ID" value="NZ_QFAW01000019.1"/>
</dbReference>
<dbReference type="PRINTS" id="PR00344">
    <property type="entry name" value="BCTRLSENSOR"/>
</dbReference>
<dbReference type="SMART" id="SM00091">
    <property type="entry name" value="PAS"/>
    <property type="match status" value="3"/>
</dbReference>
<evidence type="ECO:0000256" key="3">
    <source>
        <dbReference type="ARBA" id="ARBA00012438"/>
    </source>
</evidence>
<dbReference type="GO" id="GO:0006355">
    <property type="term" value="P:regulation of DNA-templated transcription"/>
    <property type="evidence" value="ECO:0007669"/>
    <property type="project" value="InterPro"/>
</dbReference>
<dbReference type="Pfam" id="PF01627">
    <property type="entry name" value="Hpt"/>
    <property type="match status" value="1"/>
</dbReference>
<dbReference type="CDD" id="cd00130">
    <property type="entry name" value="PAS"/>
    <property type="match status" value="3"/>
</dbReference>
<evidence type="ECO:0000313" key="27">
    <source>
        <dbReference type="Proteomes" id="UP000245056"/>
    </source>
</evidence>
<dbReference type="Pfam" id="PF03924">
    <property type="entry name" value="CHASE"/>
    <property type="match status" value="1"/>
</dbReference>
<dbReference type="PROSITE" id="PS50112">
    <property type="entry name" value="PAS"/>
    <property type="match status" value="2"/>
</dbReference>
<dbReference type="Pfam" id="PF00512">
    <property type="entry name" value="HisKA"/>
    <property type="match status" value="1"/>
</dbReference>
<dbReference type="InterPro" id="IPR013655">
    <property type="entry name" value="PAS_fold_3"/>
</dbReference>
<dbReference type="SUPFAM" id="SSF55785">
    <property type="entry name" value="PYP-like sensor domain (PAS domain)"/>
    <property type="match status" value="3"/>
</dbReference>
<dbReference type="FunFam" id="1.10.287.130:FF:000002">
    <property type="entry name" value="Two-component osmosensing histidine kinase"/>
    <property type="match status" value="1"/>
</dbReference>
<gene>
    <name evidence="26" type="ORF">C9I49_15185</name>
</gene>
<evidence type="ECO:0000313" key="26">
    <source>
        <dbReference type="EMBL" id="PWE43654.1"/>
    </source>
</evidence>
<evidence type="ECO:0000256" key="17">
    <source>
        <dbReference type="PROSITE-ProRule" id="PRU00169"/>
    </source>
</evidence>
<evidence type="ECO:0000256" key="4">
    <source>
        <dbReference type="ARBA" id="ARBA00022475"/>
    </source>
</evidence>
<dbReference type="InterPro" id="IPR036641">
    <property type="entry name" value="HPT_dom_sf"/>
</dbReference>
<dbReference type="FunFam" id="3.30.565.10:FF:000010">
    <property type="entry name" value="Sensor histidine kinase RcsC"/>
    <property type="match status" value="1"/>
</dbReference>
<comment type="subunit">
    <text evidence="14">At low DSF concentrations, interacts with RpfF.</text>
</comment>
<sequence length="1517" mass="166271">MQVRKKYKFFAWGWGVAITLVVGGGASILGSWILERINEQRATEALAVTTEDAAELVLTRLNLYQYGLRGARGAVLTAGEHGISREVFDRYIQTRDLASEFPGARAMGFVRRVAERDESVFLKQARADGKADFSIRQISPDSGERYVIQYVAPVESNQAAIGLDIASETSRREAAEYAMQSGKAQITGPITLIQAMGKPQQSFLVLMPIYRGGVTPLTAAERDAAAFGWSYAALQMEEVLKGLRIENETVHLRMRDITVPGQEVLFYESTDDSTSHESLMTHQLEREVYGRRWQIELGANPLFIQRLHQVSPKALLILGGLVTLLLAALVGVVGVSRQRRRQILAEQASLAAIVESSADGIIGKTLDGIVTNWNKGAEHLFGYTAEEAVGQTLVSLIVPEEFVAEEAHILERIKTGERITSFDTQRRRKDSQLIDVSASISPIYGEGGRVVGASKTIRDVSAKKAAEARILDLNSNLEEQVAQRTSELRQLNLLLGSVLRSATEVSIIATDLDGVIRVFNKGAEHLLGYDADELLDKHTPALLHLPEEVAARGAELTKEFAQLIEGFQVLVYKPELEGAETREWTYIRKDGSQLPITLVVTAMRDENGELSGYLGMALNITERKAAEKEQSASLERTQKQRSELMAARDHLLMAAEVAELGIWSWTLADNSLQWNDRMFEFYDLPLLLRNTGLSYEHWYSRVHPDDVVAAAGQLSAAVKGLDVYNSIFRVVRLDGQIRYIHAGAQIERDNGGVVLRVTGINRDITIQRELESRLLYAKEQADAASAAKSAFLANMSHEIRTPMNAVLGMLQLVQNTDLNGRQLDYVTKAQTAAKSLLGLLNDILDYSKIEAGKLQLDVHPFELEPLMRDLAVVLAGNQGQKEVEVMFDLDSNLPNDLIGDSLRLQQVLINLAGNALKFTMEGQIVVSVEQLLRTESSVSVRIAVSDTGIGISPEQLQRIFEGFTQAEASTTRRFGGTGLGLVICKRLVNLMGGELQVESKQGAGSRFWFDITLDVAKTSLLRSVCPKVDVSMRILIVDDNAMAGELLLRTVHAMGWKADHVSDGTLAVESVKKARARGEAYDVVLMDWRMSDMDGLSAAQLIQQQGNGMPPPKVIMITAYGREVLADAHQMGDAPFVGFLTKPVTPKQLADAVLRAFDGKGLLQSSPSRSAVDRPRRLAGLRLLVVEDNMLNRQVADELLAGEGAEVMLAEGGLEGVSRVLAESVPFDAVLMDIQMPDIDGFEATRRIRSNSRFAALPIVAMTANASNTDREACLAAGMNAHVGKPINLEQLVATLLFQTGREENQASPFLRQGNTAEGVIESRASIIDRFGGDLDLIRNVLRNFGPESEKQLIRLRDQIQRHDAPGAAFVLHSIKGSSGTMGASALSLLAGNLEHALNHGGAESVASTFADSIWIDQLSVLLQQSLEQMNLEFGQSPRENISTGEDSIAPAHWRECMEEILLLLEAGNLQAIELADALASKTPQSLRPQFDELVAMVQSLDFSAAMPIGRELLRYA</sequence>
<feature type="domain" description="PAS" evidence="22">
    <location>
        <begin position="346"/>
        <end position="401"/>
    </location>
</feature>
<dbReference type="Pfam" id="PF13426">
    <property type="entry name" value="PAS_9"/>
    <property type="match status" value="1"/>
</dbReference>
<dbReference type="SMART" id="SM01079">
    <property type="entry name" value="CHASE"/>
    <property type="match status" value="1"/>
</dbReference>
<dbReference type="InterPro" id="IPR001789">
    <property type="entry name" value="Sig_transdc_resp-reg_receiver"/>
</dbReference>
<keyword evidence="6" id="KW-0808">Transferase</keyword>
<feature type="transmembrane region" description="Helical" evidence="19">
    <location>
        <begin position="314"/>
        <end position="335"/>
    </location>
</feature>
<dbReference type="Gene3D" id="3.30.565.10">
    <property type="entry name" value="Histidine kinase-like ATPase, C-terminal domain"/>
    <property type="match status" value="1"/>
</dbReference>
<dbReference type="InterPro" id="IPR000014">
    <property type="entry name" value="PAS"/>
</dbReference>
<organism evidence="26 27">
    <name type="scientific">Pseudomonas prosekii</name>
    <dbReference type="NCBI Taxonomy" id="1148509"/>
    <lineage>
        <taxon>Bacteria</taxon>
        <taxon>Pseudomonadati</taxon>
        <taxon>Pseudomonadota</taxon>
        <taxon>Gammaproteobacteria</taxon>
        <taxon>Pseudomonadales</taxon>
        <taxon>Pseudomonadaceae</taxon>
        <taxon>Pseudomonas</taxon>
    </lineage>
</organism>
<dbReference type="CDD" id="cd00082">
    <property type="entry name" value="HisKA"/>
    <property type="match status" value="1"/>
</dbReference>
<dbReference type="PANTHER" id="PTHR45339:SF1">
    <property type="entry name" value="HYBRID SIGNAL TRANSDUCTION HISTIDINE KINASE J"/>
    <property type="match status" value="1"/>
</dbReference>
<comment type="caution">
    <text evidence="26">The sequence shown here is derived from an EMBL/GenBank/DDBJ whole genome shotgun (WGS) entry which is preliminary data.</text>
</comment>
<dbReference type="PANTHER" id="PTHR45339">
    <property type="entry name" value="HYBRID SIGNAL TRANSDUCTION HISTIDINE KINASE J"/>
    <property type="match status" value="1"/>
</dbReference>
<feature type="domain" description="PAS" evidence="22">
    <location>
        <begin position="507"/>
        <end position="548"/>
    </location>
</feature>
<feature type="domain" description="Response regulatory" evidence="21">
    <location>
        <begin position="1182"/>
        <end position="1300"/>
    </location>
</feature>
<dbReference type="InterPro" id="IPR035965">
    <property type="entry name" value="PAS-like_dom_sf"/>
</dbReference>
<protein>
    <recommendedName>
        <fullName evidence="15">Sensory/regulatory protein RpfC</fullName>
        <ecNumber evidence="3">2.7.13.3</ecNumber>
    </recommendedName>
</protein>
<dbReference type="InterPro" id="IPR008207">
    <property type="entry name" value="Sig_transdc_His_kin_Hpt_dom"/>
</dbReference>
<evidence type="ECO:0000256" key="13">
    <source>
        <dbReference type="ARBA" id="ARBA00023136"/>
    </source>
</evidence>
<dbReference type="Gene3D" id="1.20.120.160">
    <property type="entry name" value="HPT domain"/>
    <property type="match status" value="1"/>
</dbReference>
<evidence type="ECO:0000256" key="12">
    <source>
        <dbReference type="ARBA" id="ARBA00023012"/>
    </source>
</evidence>
<dbReference type="SUPFAM" id="SSF47384">
    <property type="entry name" value="Homodimeric domain of signal transducing histidine kinase"/>
    <property type="match status" value="1"/>
</dbReference>
<dbReference type="SMART" id="SM00388">
    <property type="entry name" value="HisKA"/>
    <property type="match status" value="1"/>
</dbReference>
<dbReference type="Proteomes" id="UP000245056">
    <property type="component" value="Unassembled WGS sequence"/>
</dbReference>
<feature type="modified residue" description="4-aspartylphosphate" evidence="17">
    <location>
        <position position="1087"/>
    </location>
</feature>
<keyword evidence="11 19" id="KW-1133">Transmembrane helix</keyword>
<evidence type="ECO:0000259" key="23">
    <source>
        <dbReference type="PROSITE" id="PS50113"/>
    </source>
</evidence>
<dbReference type="InterPro" id="IPR000700">
    <property type="entry name" value="PAS-assoc_C"/>
</dbReference>
<feature type="domain" description="Response regulatory" evidence="21">
    <location>
        <begin position="1033"/>
        <end position="1157"/>
    </location>
</feature>
<dbReference type="SUPFAM" id="SSF52172">
    <property type="entry name" value="CheY-like"/>
    <property type="match status" value="2"/>
</dbReference>
<feature type="domain" description="CHASE" evidence="24">
    <location>
        <begin position="79"/>
        <end position="296"/>
    </location>
</feature>
<dbReference type="EMBL" id="QFAW01000019">
    <property type="protein sequence ID" value="PWE43654.1"/>
    <property type="molecule type" value="Genomic_DNA"/>
</dbReference>
<keyword evidence="4" id="KW-1003">Cell membrane</keyword>
<evidence type="ECO:0000256" key="8">
    <source>
        <dbReference type="ARBA" id="ARBA00022741"/>
    </source>
</evidence>
<dbReference type="SMART" id="SM00086">
    <property type="entry name" value="PAC"/>
    <property type="match status" value="3"/>
</dbReference>
<keyword evidence="7 19" id="KW-0812">Transmembrane</keyword>
<feature type="domain" description="Histidine kinase" evidence="20">
    <location>
        <begin position="794"/>
        <end position="1015"/>
    </location>
</feature>
<dbReference type="Pfam" id="PF00989">
    <property type="entry name" value="PAS"/>
    <property type="match status" value="1"/>
</dbReference>
<dbReference type="SUPFAM" id="SSF47226">
    <property type="entry name" value="Histidine-containing phosphotransfer domain, HPT domain"/>
    <property type="match status" value="1"/>
</dbReference>
<dbReference type="CDD" id="cd17546">
    <property type="entry name" value="REC_hyHK_CKI1_RcsC-like"/>
    <property type="match status" value="2"/>
</dbReference>
<dbReference type="SMART" id="SM00387">
    <property type="entry name" value="HATPase_c"/>
    <property type="match status" value="1"/>
</dbReference>
<dbReference type="InterPro" id="IPR005467">
    <property type="entry name" value="His_kinase_dom"/>
</dbReference>
<keyword evidence="9 26" id="KW-0418">Kinase</keyword>
<dbReference type="EC" id="2.7.13.3" evidence="3"/>
<dbReference type="Gene3D" id="2.10.70.100">
    <property type="match status" value="1"/>
</dbReference>
<dbReference type="InterPro" id="IPR004358">
    <property type="entry name" value="Sig_transdc_His_kin-like_C"/>
</dbReference>
<evidence type="ECO:0000256" key="2">
    <source>
        <dbReference type="ARBA" id="ARBA00004651"/>
    </source>
</evidence>
<dbReference type="Gene3D" id="3.40.50.2300">
    <property type="match status" value="2"/>
</dbReference>
<reference evidence="26 27" key="1">
    <citation type="submission" date="2018-05" db="EMBL/GenBank/DDBJ databases">
        <title>Genome sequences of two Antarctic strains of Pseudomonas prosekii: insights into adaptation to extreme conditions.</title>
        <authorList>
            <person name="Snopkova K."/>
            <person name="Dufkova K."/>
            <person name="Cejkova D."/>
            <person name="Sedlacek I."/>
            <person name="Smajs D."/>
        </authorList>
    </citation>
    <scope>NUCLEOTIDE SEQUENCE [LARGE SCALE GENOMIC DNA]</scope>
    <source>
        <strain evidence="26 27">P2673</strain>
    </source>
</reference>
<dbReference type="Gene3D" id="3.30.450.20">
    <property type="entry name" value="PAS domain"/>
    <property type="match status" value="3"/>
</dbReference>
<keyword evidence="12" id="KW-0902">Two-component regulatory system</keyword>
<dbReference type="Pfam" id="PF08447">
    <property type="entry name" value="PAS_3"/>
    <property type="match status" value="1"/>
</dbReference>
<evidence type="ECO:0000259" key="25">
    <source>
        <dbReference type="PROSITE" id="PS50894"/>
    </source>
</evidence>
<accession>A0A2U2D6R3</accession>
<proteinExistence type="predicted"/>
<evidence type="ECO:0000256" key="10">
    <source>
        <dbReference type="ARBA" id="ARBA00022840"/>
    </source>
</evidence>
<comment type="catalytic activity">
    <reaction evidence="1">
        <text>ATP + protein L-histidine = ADP + protein N-phospho-L-histidine.</text>
        <dbReference type="EC" id="2.7.13.3"/>
    </reaction>
</comment>
<evidence type="ECO:0000256" key="5">
    <source>
        <dbReference type="ARBA" id="ARBA00022553"/>
    </source>
</evidence>
<comment type="subcellular location">
    <subcellularLocation>
        <location evidence="2">Cell membrane</location>
        <topology evidence="2">Multi-pass membrane protein</topology>
    </subcellularLocation>
</comment>
<keyword evidence="10" id="KW-0067">ATP-binding</keyword>
<keyword evidence="18" id="KW-0175">Coiled coil</keyword>
<evidence type="ECO:0000256" key="1">
    <source>
        <dbReference type="ARBA" id="ARBA00000085"/>
    </source>
</evidence>
<feature type="transmembrane region" description="Helical" evidence="19">
    <location>
        <begin position="12"/>
        <end position="34"/>
    </location>
</feature>
<dbReference type="Gene3D" id="1.10.287.130">
    <property type="match status" value="1"/>
</dbReference>
<dbReference type="InterPro" id="IPR042240">
    <property type="entry name" value="CHASE_sf"/>
</dbReference>
<dbReference type="PROSITE" id="PS50110">
    <property type="entry name" value="RESPONSE_REGULATORY"/>
    <property type="match status" value="2"/>
</dbReference>
<keyword evidence="5 17" id="KW-0597">Phosphoprotein</keyword>
<dbReference type="Pfam" id="PF00072">
    <property type="entry name" value="Response_reg"/>
    <property type="match status" value="2"/>
</dbReference>
<evidence type="ECO:0000256" key="6">
    <source>
        <dbReference type="ARBA" id="ARBA00022679"/>
    </source>
</evidence>
<feature type="domain" description="PAC" evidence="23">
    <location>
        <begin position="580"/>
        <end position="632"/>
    </location>
</feature>
<dbReference type="Pfam" id="PF02518">
    <property type="entry name" value="HATPase_c"/>
    <property type="match status" value="1"/>
</dbReference>
<evidence type="ECO:0000259" key="21">
    <source>
        <dbReference type="PROSITE" id="PS50110"/>
    </source>
</evidence>
<dbReference type="SMART" id="SM00448">
    <property type="entry name" value="REC"/>
    <property type="match status" value="2"/>
</dbReference>
<dbReference type="NCBIfam" id="TIGR00229">
    <property type="entry name" value="sensory_box"/>
    <property type="match status" value="2"/>
</dbReference>
<dbReference type="InterPro" id="IPR006189">
    <property type="entry name" value="CHASE_dom"/>
</dbReference>
<evidence type="ECO:0000256" key="16">
    <source>
        <dbReference type="PROSITE-ProRule" id="PRU00110"/>
    </source>
</evidence>
<feature type="modified residue" description="4-aspartylphosphate" evidence="17">
    <location>
        <position position="1233"/>
    </location>
</feature>